<evidence type="ECO:0000256" key="1">
    <source>
        <dbReference type="SAM" id="MobiDB-lite"/>
    </source>
</evidence>
<reference evidence="2" key="1">
    <citation type="journal article" date="2019" name="Sci. Rep.">
        <title>Draft genome of Tanacetum cinerariifolium, the natural source of mosquito coil.</title>
        <authorList>
            <person name="Yamashiro T."/>
            <person name="Shiraishi A."/>
            <person name="Satake H."/>
            <person name="Nakayama K."/>
        </authorList>
    </citation>
    <scope>NUCLEOTIDE SEQUENCE</scope>
</reference>
<accession>A0A699TXP6</accession>
<sequence>ENIKARVEANEEITQRLQAEERDKYSEVDQAKMLIDLINQRKRYFSAKRAEERRNKPMTQAQQRAYMSNYIKHIGSYTLKQLKKFSFDEIKELFEATMRSINDFVPMKSEDDKAVPKLVEARSLKRDAKEELEHEESKKQKTSEASGSAQEQPGEEEK</sequence>
<proteinExistence type="predicted"/>
<comment type="caution">
    <text evidence="2">The sequence shown here is derived from an EMBL/GenBank/DDBJ whole genome shotgun (WGS) entry which is preliminary data.</text>
</comment>
<feature type="region of interest" description="Disordered" evidence="1">
    <location>
        <begin position="107"/>
        <end position="158"/>
    </location>
</feature>
<dbReference type="EMBL" id="BKCJ011275111">
    <property type="protein sequence ID" value="GFD13838.1"/>
    <property type="molecule type" value="Genomic_DNA"/>
</dbReference>
<name>A0A699TXP6_TANCI</name>
<evidence type="ECO:0000313" key="2">
    <source>
        <dbReference type="EMBL" id="GFD13838.1"/>
    </source>
</evidence>
<feature type="compositionally biased region" description="Basic and acidic residues" evidence="1">
    <location>
        <begin position="108"/>
        <end position="142"/>
    </location>
</feature>
<protein>
    <submittedName>
        <fullName evidence="2">Uncharacterized protein</fullName>
    </submittedName>
</protein>
<feature type="non-terminal residue" evidence="2">
    <location>
        <position position="158"/>
    </location>
</feature>
<organism evidence="2">
    <name type="scientific">Tanacetum cinerariifolium</name>
    <name type="common">Dalmatian daisy</name>
    <name type="synonym">Chrysanthemum cinerariifolium</name>
    <dbReference type="NCBI Taxonomy" id="118510"/>
    <lineage>
        <taxon>Eukaryota</taxon>
        <taxon>Viridiplantae</taxon>
        <taxon>Streptophyta</taxon>
        <taxon>Embryophyta</taxon>
        <taxon>Tracheophyta</taxon>
        <taxon>Spermatophyta</taxon>
        <taxon>Magnoliopsida</taxon>
        <taxon>eudicotyledons</taxon>
        <taxon>Gunneridae</taxon>
        <taxon>Pentapetalae</taxon>
        <taxon>asterids</taxon>
        <taxon>campanulids</taxon>
        <taxon>Asterales</taxon>
        <taxon>Asteraceae</taxon>
        <taxon>Asteroideae</taxon>
        <taxon>Anthemideae</taxon>
        <taxon>Anthemidinae</taxon>
        <taxon>Tanacetum</taxon>
    </lineage>
</organism>
<feature type="non-terminal residue" evidence="2">
    <location>
        <position position="1"/>
    </location>
</feature>
<gene>
    <name evidence="2" type="ORF">Tci_885807</name>
</gene>
<dbReference type="AlphaFoldDB" id="A0A699TXP6"/>